<dbReference type="OrthoDB" id="3481994at2"/>
<accession>A0A5S4GJ06</accession>
<dbReference type="EMBL" id="VCKZ01000250">
    <property type="protein sequence ID" value="TMR32937.1"/>
    <property type="molecule type" value="Genomic_DNA"/>
</dbReference>
<dbReference type="AlphaFoldDB" id="A0A5S4GJ06"/>
<reference evidence="1 2" key="1">
    <citation type="submission" date="2019-05" db="EMBL/GenBank/DDBJ databases">
        <title>Draft genome sequence of Actinomadura geliboluensis A8036.</title>
        <authorList>
            <person name="Saricaoglu S."/>
            <person name="Isik K."/>
        </authorList>
    </citation>
    <scope>NUCLEOTIDE SEQUENCE [LARGE SCALE GENOMIC DNA]</scope>
    <source>
        <strain evidence="1 2">A8036</strain>
    </source>
</reference>
<comment type="caution">
    <text evidence="1">The sequence shown here is derived from an EMBL/GenBank/DDBJ whole genome shotgun (WGS) entry which is preliminary data.</text>
</comment>
<sequence>MESTRADKVFGMEFAFRQHSRWDVTLKSGSMLVVWADAYSELTDEFVFFTAVRASPEEREGLEVVSDFFHDPEDIFIVTARIPRNEVELVEGGPVGPA</sequence>
<protein>
    <submittedName>
        <fullName evidence="1">Uncharacterized protein</fullName>
    </submittedName>
</protein>
<gene>
    <name evidence="1" type="ORF">ETD96_28500</name>
</gene>
<evidence type="ECO:0000313" key="2">
    <source>
        <dbReference type="Proteomes" id="UP000305238"/>
    </source>
</evidence>
<evidence type="ECO:0000313" key="1">
    <source>
        <dbReference type="EMBL" id="TMR32937.1"/>
    </source>
</evidence>
<dbReference type="RefSeq" id="WP_138639582.1">
    <property type="nucleotide sequence ID" value="NZ_JASWDG010000001.1"/>
</dbReference>
<organism evidence="1 2">
    <name type="scientific">Actinomadura geliboluensis</name>
    <dbReference type="NCBI Taxonomy" id="882440"/>
    <lineage>
        <taxon>Bacteria</taxon>
        <taxon>Bacillati</taxon>
        <taxon>Actinomycetota</taxon>
        <taxon>Actinomycetes</taxon>
        <taxon>Streptosporangiales</taxon>
        <taxon>Thermomonosporaceae</taxon>
        <taxon>Actinomadura</taxon>
    </lineage>
</organism>
<dbReference type="Proteomes" id="UP000305238">
    <property type="component" value="Unassembled WGS sequence"/>
</dbReference>
<keyword evidence="2" id="KW-1185">Reference proteome</keyword>
<proteinExistence type="predicted"/>
<name>A0A5S4GJ06_9ACTN</name>